<sequence>MTKYLIMLALLTTSIQAQANIPAEDPNPGFKPKIGITADYIPAINNMYGITLSPYHYDRDYAQWGYYIGYAKSSEEDMNLTSPSEGYTQDIMWRFGLSYSLTNNFSIYGGAASYTHETHFTNGKTPKIVDGKPIWEEESDSTWGGEVGLRYMMDSGLMLSTGYNSASESAVISIGWAM</sequence>
<dbReference type="RefSeq" id="WP_077755419.1">
    <property type="nucleotide sequence ID" value="NZ_CP014782.1"/>
</dbReference>
<protein>
    <submittedName>
        <fullName evidence="4">Outer membrane protein beta-barrel domain</fullName>
    </submittedName>
</protein>
<proteinExistence type="predicted"/>
<dbReference type="AlphaFoldDB" id="A0A1S6HYH5"/>
<feature type="domain" description="Outer membrane protein beta-barrel" evidence="3">
    <location>
        <begin position="6"/>
        <end position="166"/>
    </location>
</feature>
<accession>A0A1S6HYH5</accession>
<feature type="signal peptide" evidence="2">
    <location>
        <begin position="1"/>
        <end position="19"/>
    </location>
</feature>
<feature type="chain" id="PRO_5012571490" evidence="2">
    <location>
        <begin position="20"/>
        <end position="178"/>
    </location>
</feature>
<organism evidence="4 5">
    <name type="scientific">Shewanella psychrophila</name>
    <dbReference type="NCBI Taxonomy" id="225848"/>
    <lineage>
        <taxon>Bacteria</taxon>
        <taxon>Pseudomonadati</taxon>
        <taxon>Pseudomonadota</taxon>
        <taxon>Gammaproteobacteria</taxon>
        <taxon>Alteromonadales</taxon>
        <taxon>Shewanellaceae</taxon>
        <taxon>Shewanella</taxon>
    </lineage>
</organism>
<dbReference type="KEGG" id="spsw:Sps_05583"/>
<keyword evidence="1 2" id="KW-0732">Signal</keyword>
<dbReference type="InterPro" id="IPR027385">
    <property type="entry name" value="Beta-barrel_OMP"/>
</dbReference>
<evidence type="ECO:0000313" key="4">
    <source>
        <dbReference type="EMBL" id="AQS40646.1"/>
    </source>
</evidence>
<dbReference type="EMBL" id="CP014782">
    <property type="protein sequence ID" value="AQS40646.1"/>
    <property type="molecule type" value="Genomic_DNA"/>
</dbReference>
<evidence type="ECO:0000256" key="1">
    <source>
        <dbReference type="ARBA" id="ARBA00022729"/>
    </source>
</evidence>
<dbReference type="Gene3D" id="2.40.160.10">
    <property type="entry name" value="Porin"/>
    <property type="match status" value="1"/>
</dbReference>
<gene>
    <name evidence="4" type="ORF">Sps_05583</name>
</gene>
<reference evidence="4 5" key="1">
    <citation type="submission" date="2016-03" db="EMBL/GenBank/DDBJ databases">
        <title>Complete genome sequence of Shewanella psychrophila WP2, a deep sea bacterium isolated from west Pacific sediment.</title>
        <authorList>
            <person name="Xu G."/>
            <person name="Jian H."/>
        </authorList>
    </citation>
    <scope>NUCLEOTIDE SEQUENCE [LARGE SCALE GENOMIC DNA]</scope>
    <source>
        <strain evidence="4 5">WP2</strain>
    </source>
</reference>
<keyword evidence="5" id="KW-1185">Reference proteome</keyword>
<dbReference type="Proteomes" id="UP000189545">
    <property type="component" value="Chromosome"/>
</dbReference>
<dbReference type="SUPFAM" id="SSF56935">
    <property type="entry name" value="Porins"/>
    <property type="match status" value="1"/>
</dbReference>
<evidence type="ECO:0000256" key="2">
    <source>
        <dbReference type="SAM" id="SignalP"/>
    </source>
</evidence>
<dbReference type="OrthoDB" id="6384860at2"/>
<dbReference type="STRING" id="225848.Sps_05583"/>
<name>A0A1S6HYH5_9GAMM</name>
<evidence type="ECO:0000313" key="5">
    <source>
        <dbReference type="Proteomes" id="UP000189545"/>
    </source>
</evidence>
<evidence type="ECO:0000259" key="3">
    <source>
        <dbReference type="Pfam" id="PF13505"/>
    </source>
</evidence>
<dbReference type="InterPro" id="IPR023614">
    <property type="entry name" value="Porin_dom_sf"/>
</dbReference>
<dbReference type="Pfam" id="PF13505">
    <property type="entry name" value="OMP_b-brl"/>
    <property type="match status" value="1"/>
</dbReference>